<protein>
    <recommendedName>
        <fullName evidence="3">MORF/ORRM1/DAG-like MORF domain-containing protein</fullName>
    </recommendedName>
</protein>
<dbReference type="GO" id="GO:0080156">
    <property type="term" value="P:mitochondrial mRNA modification"/>
    <property type="evidence" value="ECO:0007669"/>
    <property type="project" value="TreeGrafter"/>
</dbReference>
<evidence type="ECO:0000256" key="1">
    <source>
        <dbReference type="ARBA" id="ARBA00022946"/>
    </source>
</evidence>
<gene>
    <name evidence="4" type="ORF">U9M48_028858</name>
</gene>
<accession>A0AAQ3U1Y9</accession>
<keyword evidence="1" id="KW-0809">Transit peptide</keyword>
<dbReference type="GO" id="GO:0005739">
    <property type="term" value="C:mitochondrion"/>
    <property type="evidence" value="ECO:0007669"/>
    <property type="project" value="TreeGrafter"/>
</dbReference>
<dbReference type="PANTHER" id="PTHR31346">
    <property type="entry name" value="MULTIPLE ORGANELLAR RNA EDITING FACTOR 2, CHLOROPLASTIC-RELATED-RELATED"/>
    <property type="match status" value="1"/>
</dbReference>
<organism evidence="4 5">
    <name type="scientific">Paspalum notatum var. saurae</name>
    <dbReference type="NCBI Taxonomy" id="547442"/>
    <lineage>
        <taxon>Eukaryota</taxon>
        <taxon>Viridiplantae</taxon>
        <taxon>Streptophyta</taxon>
        <taxon>Embryophyta</taxon>
        <taxon>Tracheophyta</taxon>
        <taxon>Spermatophyta</taxon>
        <taxon>Magnoliopsida</taxon>
        <taxon>Liliopsida</taxon>
        <taxon>Poales</taxon>
        <taxon>Poaceae</taxon>
        <taxon>PACMAD clade</taxon>
        <taxon>Panicoideae</taxon>
        <taxon>Andropogonodae</taxon>
        <taxon>Paspaleae</taxon>
        <taxon>Paspalinae</taxon>
        <taxon>Paspalum</taxon>
    </lineage>
</organism>
<evidence type="ECO:0000313" key="5">
    <source>
        <dbReference type="Proteomes" id="UP001341281"/>
    </source>
</evidence>
<keyword evidence="5" id="KW-1185">Reference proteome</keyword>
<dbReference type="PANTHER" id="PTHR31346:SF5">
    <property type="entry name" value="MULTIPLE ORGANELLAR RNA EDITING FACTOR 1, MITOCHONDRIAL"/>
    <property type="match status" value="1"/>
</dbReference>
<dbReference type="AlphaFoldDB" id="A0AAQ3U1Y9"/>
<dbReference type="InterPro" id="IPR037045">
    <property type="entry name" value="S8pro/Inhibitor_I9_sf"/>
</dbReference>
<sequence>MALALRLRRAIVVSSTFAPLFRPASAPISQGALLLAPFVPLPRPWMLPGAAAGFRSTAAAAAAGDKTPFDDVPGCDYNHWMVSIHFADPKPTREEMIEIYLDTLAKVVGSYEEAKKRMYAFSTTAYTGFQATMTEEDAEKFNELPEVFCVYPDAYIFPEKKQYAGDQYDKGTITPFRPRNYWGKSSRPDKKRALLKEQSE</sequence>
<proteinExistence type="predicted"/>
<dbReference type="Proteomes" id="UP001341281">
    <property type="component" value="Chromosome 06"/>
</dbReference>
<dbReference type="EMBL" id="CP144750">
    <property type="protein sequence ID" value="WVZ81485.1"/>
    <property type="molecule type" value="Genomic_DNA"/>
</dbReference>
<evidence type="ECO:0000259" key="3">
    <source>
        <dbReference type="Pfam" id="PF21864"/>
    </source>
</evidence>
<dbReference type="Pfam" id="PF21864">
    <property type="entry name" value="MORF_dom"/>
    <property type="match status" value="1"/>
</dbReference>
<feature type="region of interest" description="Disordered" evidence="2">
    <location>
        <begin position="168"/>
        <end position="200"/>
    </location>
</feature>
<evidence type="ECO:0000256" key="2">
    <source>
        <dbReference type="SAM" id="MobiDB-lite"/>
    </source>
</evidence>
<feature type="domain" description="MORF/ORRM1/DAG-like MORF" evidence="3">
    <location>
        <begin position="77"/>
        <end position="167"/>
    </location>
</feature>
<dbReference type="InterPro" id="IPR039206">
    <property type="entry name" value="MORF/ORRM1/DAG-like"/>
</dbReference>
<dbReference type="InterPro" id="IPR054059">
    <property type="entry name" value="MORF/ORRM1/DAG-like_MORF"/>
</dbReference>
<dbReference type="GO" id="GO:0016554">
    <property type="term" value="P:cytidine to uridine editing"/>
    <property type="evidence" value="ECO:0007669"/>
    <property type="project" value="InterPro"/>
</dbReference>
<feature type="compositionally biased region" description="Basic and acidic residues" evidence="2">
    <location>
        <begin position="186"/>
        <end position="200"/>
    </location>
</feature>
<name>A0AAQ3U1Y9_PASNO</name>
<dbReference type="Gene3D" id="3.30.70.80">
    <property type="entry name" value="Peptidase S8 propeptide/proteinase inhibitor I9"/>
    <property type="match status" value="1"/>
</dbReference>
<reference evidence="4 5" key="1">
    <citation type="submission" date="2024-02" db="EMBL/GenBank/DDBJ databases">
        <title>High-quality chromosome-scale genome assembly of Pensacola bahiagrass (Paspalum notatum Flugge var. saurae).</title>
        <authorList>
            <person name="Vega J.M."/>
            <person name="Podio M."/>
            <person name="Orjuela J."/>
            <person name="Siena L.A."/>
            <person name="Pessino S.C."/>
            <person name="Combes M.C."/>
            <person name="Mariac C."/>
            <person name="Albertini E."/>
            <person name="Pupilli F."/>
            <person name="Ortiz J.P.A."/>
            <person name="Leblanc O."/>
        </authorList>
    </citation>
    <scope>NUCLEOTIDE SEQUENCE [LARGE SCALE GENOMIC DNA]</scope>
    <source>
        <strain evidence="4">R1</strain>
        <tissue evidence="4">Leaf</tissue>
    </source>
</reference>
<evidence type="ECO:0000313" key="4">
    <source>
        <dbReference type="EMBL" id="WVZ81485.1"/>
    </source>
</evidence>